<keyword evidence="1" id="KW-0472">Membrane</keyword>
<evidence type="ECO:0000313" key="2">
    <source>
        <dbReference type="EMBL" id="KAJ3492799.1"/>
    </source>
</evidence>
<name>A0A9W8JWT4_9AGAR</name>
<comment type="caution">
    <text evidence="2">The sequence shown here is derived from an EMBL/GenBank/DDBJ whole genome shotgun (WGS) entry which is preliminary data.</text>
</comment>
<keyword evidence="3" id="KW-1185">Reference proteome</keyword>
<dbReference type="EMBL" id="JANKHO010002382">
    <property type="protein sequence ID" value="KAJ3492799.1"/>
    <property type="molecule type" value="Genomic_DNA"/>
</dbReference>
<keyword evidence="1" id="KW-0812">Transmembrane</keyword>
<dbReference type="Proteomes" id="UP001148786">
    <property type="component" value="Unassembled WGS sequence"/>
</dbReference>
<protein>
    <submittedName>
        <fullName evidence="2">Uncharacterized protein</fullName>
    </submittedName>
</protein>
<feature type="transmembrane region" description="Helical" evidence="1">
    <location>
        <begin position="205"/>
        <end position="227"/>
    </location>
</feature>
<accession>A0A9W8JWT4</accession>
<feature type="transmembrane region" description="Helical" evidence="1">
    <location>
        <begin position="247"/>
        <end position="270"/>
    </location>
</feature>
<reference evidence="2" key="1">
    <citation type="submission" date="2022-07" db="EMBL/GenBank/DDBJ databases">
        <title>Genome Sequence of Agrocybe chaxingu.</title>
        <authorList>
            <person name="Buettner E."/>
        </authorList>
    </citation>
    <scope>NUCLEOTIDE SEQUENCE</scope>
    <source>
        <strain evidence="2">MP-N11</strain>
    </source>
</reference>
<evidence type="ECO:0000313" key="3">
    <source>
        <dbReference type="Proteomes" id="UP001148786"/>
    </source>
</evidence>
<dbReference type="AlphaFoldDB" id="A0A9W8JWT4"/>
<evidence type="ECO:0000256" key="1">
    <source>
        <dbReference type="SAM" id="Phobius"/>
    </source>
</evidence>
<organism evidence="2 3">
    <name type="scientific">Agrocybe chaxingu</name>
    <dbReference type="NCBI Taxonomy" id="84603"/>
    <lineage>
        <taxon>Eukaryota</taxon>
        <taxon>Fungi</taxon>
        <taxon>Dikarya</taxon>
        <taxon>Basidiomycota</taxon>
        <taxon>Agaricomycotina</taxon>
        <taxon>Agaricomycetes</taxon>
        <taxon>Agaricomycetidae</taxon>
        <taxon>Agaricales</taxon>
        <taxon>Agaricineae</taxon>
        <taxon>Strophariaceae</taxon>
        <taxon>Agrocybe</taxon>
    </lineage>
</organism>
<proteinExistence type="predicted"/>
<sequence>MASDNRPKDEIEVLHEAENVLLKDSNITASVVARRVEHISRFPDASKQVISGHTAAITSGESKKKDPTIKFRSEYESQRSEIKLYQGSKNTTQKNSIVTVHVASDEDNGNIDCPAWPPTPIFSTSYPDSKILNESISPQVQYGKKLRRIILSLSRLVNAVKNVKTRAQISGQGVSTSILIQSPLSAVRTGVLVAAGHPHLSAASIALSSILGGLLFSATILILYTILVAHYVRLMRQVSPTGPPIPMITLNVLVISTPSIFIGASLLLGLQNTGHSIVK</sequence>
<gene>
    <name evidence="2" type="ORF">NLJ89_g11160</name>
</gene>
<keyword evidence="1" id="KW-1133">Transmembrane helix</keyword>